<comment type="caution">
    <text evidence="1">The sequence shown here is derived from an EMBL/GenBank/DDBJ whole genome shotgun (WGS) entry which is preliminary data.</text>
</comment>
<evidence type="ECO:0000313" key="1">
    <source>
        <dbReference type="EMBL" id="GGF02014.1"/>
    </source>
</evidence>
<protein>
    <submittedName>
        <fullName evidence="1">Uncharacterized protein</fullName>
    </submittedName>
</protein>
<reference evidence="2" key="1">
    <citation type="journal article" date="2019" name="Int. J. Syst. Evol. Microbiol.">
        <title>The Global Catalogue of Microorganisms (GCM) 10K type strain sequencing project: providing services to taxonomists for standard genome sequencing and annotation.</title>
        <authorList>
            <consortium name="The Broad Institute Genomics Platform"/>
            <consortium name="The Broad Institute Genome Sequencing Center for Infectious Disease"/>
            <person name="Wu L."/>
            <person name="Ma J."/>
        </authorList>
    </citation>
    <scope>NUCLEOTIDE SEQUENCE [LARGE SCALE GENOMIC DNA]</scope>
    <source>
        <strain evidence="2">CGMCC 1.16060</strain>
    </source>
</reference>
<evidence type="ECO:0000313" key="2">
    <source>
        <dbReference type="Proteomes" id="UP000655016"/>
    </source>
</evidence>
<accession>A0ABQ1TRE7</accession>
<keyword evidence="2" id="KW-1185">Reference proteome</keyword>
<sequence>MVLIAVAHYTSKKLQNLKSIYTIQNNNKMKTLFQILLLVPILNVAQVSPNVSKRYPAHIIYKIDEVTSKVNLSEDKQIKIAKKFIKTDSIVNAGLAAGITADQLKNDYTIDKTFLKNILSIEEMEQYAYEMDKDNRFLIALKFAPELKLESTQISKIRQLNDSLENTPKKAAKVTLQFENRKLSTILNQNQYSQIINFSYTDESIAETKSDWARIEKLKINIPGKEQEEYQQIKDYHFNKNGYLDKKAERFEKKKQDFLSLKSTLMEPPILIRAKILSDQKHANNKYASVVKFEKELDLTKNQIDTLLAKYIAFEKIIIENKENDLKGSLSPPKPLPSEFDNITQIITPEQFNKWLTLKNKNEAVKKANQSLSALESEGLTKNADIQKLMPELATYHLKLLIALEKNKNWKTSETRFLVRDVEQKKPEILVQLDAIKRSKAKNENAKNALAW</sequence>
<gene>
    <name evidence="1" type="ORF">GCM10011518_09280</name>
</gene>
<organism evidence="1 2">
    <name type="scientific">Flavobacterium limi</name>
    <dbReference type="NCBI Taxonomy" id="2045105"/>
    <lineage>
        <taxon>Bacteria</taxon>
        <taxon>Pseudomonadati</taxon>
        <taxon>Bacteroidota</taxon>
        <taxon>Flavobacteriia</taxon>
        <taxon>Flavobacteriales</taxon>
        <taxon>Flavobacteriaceae</taxon>
        <taxon>Flavobacterium</taxon>
    </lineage>
</organism>
<dbReference type="Proteomes" id="UP000655016">
    <property type="component" value="Unassembled WGS sequence"/>
</dbReference>
<name>A0ABQ1TRE7_9FLAO</name>
<proteinExistence type="predicted"/>
<dbReference type="EMBL" id="BMKP01000001">
    <property type="protein sequence ID" value="GGF02014.1"/>
    <property type="molecule type" value="Genomic_DNA"/>
</dbReference>